<dbReference type="PANTHER" id="PTHR42872">
    <property type="entry name" value="PROTEIN-GLUTAMATE METHYLESTERASE/PROTEIN-GLUTAMINE GLUTAMINASE"/>
    <property type="match status" value="1"/>
</dbReference>
<dbReference type="Gene3D" id="3.40.50.180">
    <property type="entry name" value="Methylesterase CheB, C-terminal domain"/>
    <property type="match status" value="1"/>
</dbReference>
<dbReference type="GO" id="GO:0000156">
    <property type="term" value="F:phosphorelay response regulator activity"/>
    <property type="evidence" value="ECO:0007669"/>
    <property type="project" value="InterPro"/>
</dbReference>
<dbReference type="GO" id="GO:0008984">
    <property type="term" value="F:protein-glutamate methylesterase activity"/>
    <property type="evidence" value="ECO:0007669"/>
    <property type="project" value="UniProtKB-EC"/>
</dbReference>
<dbReference type="EMBL" id="QWGR01000006">
    <property type="protein sequence ID" value="RIJ47950.1"/>
    <property type="molecule type" value="Genomic_DNA"/>
</dbReference>
<evidence type="ECO:0000256" key="4">
    <source>
        <dbReference type="PROSITE-ProRule" id="PRU00050"/>
    </source>
</evidence>
<evidence type="ECO:0000313" key="7">
    <source>
        <dbReference type="Proteomes" id="UP000265926"/>
    </source>
</evidence>
<dbReference type="OrthoDB" id="1524092at2"/>
<gene>
    <name evidence="6" type="ORF">D1614_12555</name>
</gene>
<dbReference type="Pfam" id="PF01339">
    <property type="entry name" value="CheB_methylest"/>
    <property type="match status" value="1"/>
</dbReference>
<feature type="active site" evidence="4">
    <location>
        <position position="11"/>
    </location>
</feature>
<protein>
    <recommendedName>
        <fullName evidence="2">protein-glutamate methylesterase</fullName>
        <ecNumber evidence="2">3.1.1.61</ecNumber>
    </recommendedName>
</protein>
<dbReference type="SUPFAM" id="SSF52738">
    <property type="entry name" value="Methylesterase CheB, C-terminal domain"/>
    <property type="match status" value="1"/>
</dbReference>
<dbReference type="EC" id="3.1.1.61" evidence="2"/>
<organism evidence="6 7">
    <name type="scientific">Maribellus luteus</name>
    <dbReference type="NCBI Taxonomy" id="2305463"/>
    <lineage>
        <taxon>Bacteria</taxon>
        <taxon>Pseudomonadati</taxon>
        <taxon>Bacteroidota</taxon>
        <taxon>Bacteroidia</taxon>
        <taxon>Marinilabiliales</taxon>
        <taxon>Prolixibacteraceae</taxon>
        <taxon>Maribellus</taxon>
    </lineage>
</organism>
<feature type="active site" evidence="4">
    <location>
        <position position="38"/>
    </location>
</feature>
<comment type="catalytic activity">
    <reaction evidence="3">
        <text>[protein]-L-glutamate 5-O-methyl ester + H2O = L-glutamyl-[protein] + methanol + H(+)</text>
        <dbReference type="Rhea" id="RHEA:23236"/>
        <dbReference type="Rhea" id="RHEA-COMP:10208"/>
        <dbReference type="Rhea" id="RHEA-COMP:10311"/>
        <dbReference type="ChEBI" id="CHEBI:15377"/>
        <dbReference type="ChEBI" id="CHEBI:15378"/>
        <dbReference type="ChEBI" id="CHEBI:17790"/>
        <dbReference type="ChEBI" id="CHEBI:29973"/>
        <dbReference type="ChEBI" id="CHEBI:82795"/>
        <dbReference type="EC" id="3.1.1.61"/>
    </reaction>
</comment>
<feature type="domain" description="CheB-type methylesterase" evidence="5">
    <location>
        <begin position="1"/>
        <end position="189"/>
    </location>
</feature>
<evidence type="ECO:0000256" key="1">
    <source>
        <dbReference type="ARBA" id="ARBA00022801"/>
    </source>
</evidence>
<dbReference type="AlphaFoldDB" id="A0A399SV88"/>
<name>A0A399SV88_9BACT</name>
<evidence type="ECO:0000256" key="2">
    <source>
        <dbReference type="ARBA" id="ARBA00039140"/>
    </source>
</evidence>
<proteinExistence type="predicted"/>
<keyword evidence="1 4" id="KW-0378">Hydrolase</keyword>
<comment type="caution">
    <text evidence="6">The sequence shown here is derived from an EMBL/GenBank/DDBJ whole genome shotgun (WGS) entry which is preliminary data.</text>
</comment>
<evidence type="ECO:0000259" key="5">
    <source>
        <dbReference type="PROSITE" id="PS50122"/>
    </source>
</evidence>
<dbReference type="GO" id="GO:0006935">
    <property type="term" value="P:chemotaxis"/>
    <property type="evidence" value="ECO:0007669"/>
    <property type="project" value="UniProtKB-UniRule"/>
</dbReference>
<keyword evidence="7" id="KW-1185">Reference proteome</keyword>
<dbReference type="InterPro" id="IPR035909">
    <property type="entry name" value="CheB_C"/>
</dbReference>
<reference evidence="6 7" key="1">
    <citation type="submission" date="2018-08" db="EMBL/GenBank/DDBJ databases">
        <title>Pallidiluteibacterium maritimus gen. nov., sp. nov., isolated from coastal sediment.</title>
        <authorList>
            <person name="Zhou L.Y."/>
        </authorList>
    </citation>
    <scope>NUCLEOTIDE SEQUENCE [LARGE SCALE GENOMIC DNA]</scope>
    <source>
        <strain evidence="6 7">XSD2</strain>
    </source>
</reference>
<feature type="active site" evidence="4">
    <location>
        <position position="131"/>
    </location>
</feature>
<dbReference type="PROSITE" id="PS50122">
    <property type="entry name" value="CHEB"/>
    <property type="match status" value="1"/>
</dbReference>
<dbReference type="PANTHER" id="PTHR42872:SF3">
    <property type="entry name" value="PROTEIN-GLUTAMATE METHYLESTERASE_PROTEIN-GLUTAMINE GLUTAMINASE 1"/>
    <property type="match status" value="1"/>
</dbReference>
<dbReference type="Proteomes" id="UP000265926">
    <property type="component" value="Unassembled WGS sequence"/>
</dbReference>
<keyword evidence="4" id="KW-0145">Chemotaxis</keyword>
<sequence>MMYRAIVIGTSYGGLEALNMILPELKKDFPVPVVIVLHIGEHSNDIFIRHLNAICELEVKEAEANEPILPGFVYFAPPGYHLQIEDDYSFSLSAEKKLNFSRPSIDILFETAAWAYKNQLIGIVLTGANSDGTNGLKTIKHFGGKTIIQNPCKATSPVMPRFALKAVQPDLKLNLEEIADSLYQLVRTK</sequence>
<evidence type="ECO:0000256" key="3">
    <source>
        <dbReference type="ARBA" id="ARBA00048267"/>
    </source>
</evidence>
<evidence type="ECO:0000313" key="6">
    <source>
        <dbReference type="EMBL" id="RIJ47950.1"/>
    </source>
</evidence>
<dbReference type="GO" id="GO:0005737">
    <property type="term" value="C:cytoplasm"/>
    <property type="evidence" value="ECO:0007669"/>
    <property type="project" value="InterPro"/>
</dbReference>
<dbReference type="InterPro" id="IPR000673">
    <property type="entry name" value="Sig_transdc_resp-reg_Me-estase"/>
</dbReference>
<dbReference type="CDD" id="cd16433">
    <property type="entry name" value="CheB"/>
    <property type="match status" value="1"/>
</dbReference>
<accession>A0A399SV88</accession>